<reference evidence="2 3" key="1">
    <citation type="submission" date="2019-12" db="EMBL/GenBank/DDBJ databases">
        <title>Spirosoma sp. HMF4905 genome sequencing and assembly.</title>
        <authorList>
            <person name="Kang H."/>
            <person name="Cha I."/>
            <person name="Kim H."/>
            <person name="Joh K."/>
        </authorList>
    </citation>
    <scope>NUCLEOTIDE SEQUENCE [LARGE SCALE GENOMIC DNA]</scope>
    <source>
        <strain evidence="2 3">HMF4905</strain>
    </source>
</reference>
<comment type="caution">
    <text evidence="2">The sequence shown here is derived from an EMBL/GenBank/DDBJ whole genome shotgun (WGS) entry which is preliminary data.</text>
</comment>
<keyword evidence="3" id="KW-1185">Reference proteome</keyword>
<dbReference type="Proteomes" id="UP000436006">
    <property type="component" value="Unassembled WGS sequence"/>
</dbReference>
<feature type="region of interest" description="Disordered" evidence="1">
    <location>
        <begin position="1"/>
        <end position="84"/>
    </location>
</feature>
<dbReference type="AlphaFoldDB" id="A0A7K1SLL4"/>
<sequence length="84" mass="9066">MTTNDYNPADDGNQGVVQFMAQSEESNASVPQDQQMNPVQASGPEPEKAEVSVDDSEGDYGINEDMLEEEKVENGDADGPDNDE</sequence>
<feature type="compositionally biased region" description="Polar residues" evidence="1">
    <location>
        <begin position="20"/>
        <end position="40"/>
    </location>
</feature>
<evidence type="ECO:0000313" key="2">
    <source>
        <dbReference type="EMBL" id="MVM34700.1"/>
    </source>
</evidence>
<feature type="compositionally biased region" description="Acidic residues" evidence="1">
    <location>
        <begin position="65"/>
        <end position="84"/>
    </location>
</feature>
<organism evidence="2 3">
    <name type="scientific">Spirosoma arboris</name>
    <dbReference type="NCBI Taxonomy" id="2682092"/>
    <lineage>
        <taxon>Bacteria</taxon>
        <taxon>Pseudomonadati</taxon>
        <taxon>Bacteroidota</taxon>
        <taxon>Cytophagia</taxon>
        <taxon>Cytophagales</taxon>
        <taxon>Cytophagaceae</taxon>
        <taxon>Spirosoma</taxon>
    </lineage>
</organism>
<accession>A0A7K1SLL4</accession>
<dbReference type="RefSeq" id="WP_157589517.1">
    <property type="nucleotide sequence ID" value="NZ_WPIN01000017.1"/>
</dbReference>
<name>A0A7K1SLL4_9BACT</name>
<dbReference type="EMBL" id="WPIN01000017">
    <property type="protein sequence ID" value="MVM34700.1"/>
    <property type="molecule type" value="Genomic_DNA"/>
</dbReference>
<evidence type="ECO:0000256" key="1">
    <source>
        <dbReference type="SAM" id="MobiDB-lite"/>
    </source>
</evidence>
<proteinExistence type="predicted"/>
<protein>
    <submittedName>
        <fullName evidence="2">Uncharacterized protein</fullName>
    </submittedName>
</protein>
<gene>
    <name evidence="2" type="ORF">GO755_32025</name>
</gene>
<evidence type="ECO:0000313" key="3">
    <source>
        <dbReference type="Proteomes" id="UP000436006"/>
    </source>
</evidence>